<dbReference type="AlphaFoldDB" id="A0A453C5G6"/>
<reference evidence="3" key="1">
    <citation type="journal article" date="2014" name="Science">
        <title>Ancient hybridizations among the ancestral genomes of bread wheat.</title>
        <authorList>
            <consortium name="International Wheat Genome Sequencing Consortium,"/>
            <person name="Marcussen T."/>
            <person name="Sandve S.R."/>
            <person name="Heier L."/>
            <person name="Spannagl M."/>
            <person name="Pfeifer M."/>
            <person name="Jakobsen K.S."/>
            <person name="Wulff B.B."/>
            <person name="Steuernagel B."/>
            <person name="Mayer K.F."/>
            <person name="Olsen O.A."/>
        </authorList>
    </citation>
    <scope>NUCLEOTIDE SEQUENCE [LARGE SCALE GENOMIC DNA]</scope>
    <source>
        <strain evidence="3">cv. AL8/78</strain>
    </source>
</reference>
<reference evidence="2" key="5">
    <citation type="journal article" date="2021" name="G3 (Bethesda)">
        <title>Aegilops tauschii genome assembly Aet v5.0 features greater sequence contiguity and improved annotation.</title>
        <authorList>
            <person name="Wang L."/>
            <person name="Zhu T."/>
            <person name="Rodriguez J.C."/>
            <person name="Deal K.R."/>
            <person name="Dubcovsky J."/>
            <person name="McGuire P.E."/>
            <person name="Lux T."/>
            <person name="Spannagl M."/>
            <person name="Mayer K.F.X."/>
            <person name="Baldrich P."/>
            <person name="Meyers B.C."/>
            <person name="Huo N."/>
            <person name="Gu Y.Q."/>
            <person name="Zhou H."/>
            <person name="Devos K.M."/>
            <person name="Bennetzen J.L."/>
            <person name="Unver T."/>
            <person name="Budak H."/>
            <person name="Gulick P.J."/>
            <person name="Galiba G."/>
            <person name="Kalapos B."/>
            <person name="Nelson D.R."/>
            <person name="Li P."/>
            <person name="You F.M."/>
            <person name="Luo M.C."/>
            <person name="Dvorak J."/>
        </authorList>
    </citation>
    <scope>NUCLEOTIDE SEQUENCE [LARGE SCALE GENOMIC DNA]</scope>
    <source>
        <strain evidence="2">cv. AL8/78</strain>
    </source>
</reference>
<proteinExistence type="predicted"/>
<evidence type="ECO:0000313" key="2">
    <source>
        <dbReference type="EnsemblPlants" id="AET2Gv20739900.1"/>
    </source>
</evidence>
<keyword evidence="3" id="KW-1185">Reference proteome</keyword>
<evidence type="ECO:0000256" key="1">
    <source>
        <dbReference type="SAM" id="MobiDB-lite"/>
    </source>
</evidence>
<name>A0A453C5G6_AEGTS</name>
<organism evidence="2 3">
    <name type="scientific">Aegilops tauschii subsp. strangulata</name>
    <name type="common">Goatgrass</name>
    <dbReference type="NCBI Taxonomy" id="200361"/>
    <lineage>
        <taxon>Eukaryota</taxon>
        <taxon>Viridiplantae</taxon>
        <taxon>Streptophyta</taxon>
        <taxon>Embryophyta</taxon>
        <taxon>Tracheophyta</taxon>
        <taxon>Spermatophyta</taxon>
        <taxon>Magnoliopsida</taxon>
        <taxon>Liliopsida</taxon>
        <taxon>Poales</taxon>
        <taxon>Poaceae</taxon>
        <taxon>BOP clade</taxon>
        <taxon>Pooideae</taxon>
        <taxon>Triticodae</taxon>
        <taxon>Triticeae</taxon>
        <taxon>Triticinae</taxon>
        <taxon>Aegilops</taxon>
    </lineage>
</organism>
<reference evidence="3" key="2">
    <citation type="journal article" date="2017" name="Nat. Plants">
        <title>The Aegilops tauschii genome reveals multiple impacts of transposons.</title>
        <authorList>
            <person name="Zhao G."/>
            <person name="Zou C."/>
            <person name="Li K."/>
            <person name="Wang K."/>
            <person name="Li T."/>
            <person name="Gao L."/>
            <person name="Zhang X."/>
            <person name="Wang H."/>
            <person name="Yang Z."/>
            <person name="Liu X."/>
            <person name="Jiang W."/>
            <person name="Mao L."/>
            <person name="Kong X."/>
            <person name="Jiao Y."/>
            <person name="Jia J."/>
        </authorList>
    </citation>
    <scope>NUCLEOTIDE SEQUENCE [LARGE SCALE GENOMIC DNA]</scope>
    <source>
        <strain evidence="3">cv. AL8/78</strain>
    </source>
</reference>
<dbReference type="Proteomes" id="UP000015105">
    <property type="component" value="Chromosome 2D"/>
</dbReference>
<reference evidence="2" key="4">
    <citation type="submission" date="2019-03" db="UniProtKB">
        <authorList>
            <consortium name="EnsemblPlants"/>
        </authorList>
    </citation>
    <scope>IDENTIFICATION</scope>
</reference>
<evidence type="ECO:0000313" key="3">
    <source>
        <dbReference type="Proteomes" id="UP000015105"/>
    </source>
</evidence>
<feature type="compositionally biased region" description="Pro residues" evidence="1">
    <location>
        <begin position="24"/>
        <end position="34"/>
    </location>
</feature>
<protein>
    <submittedName>
        <fullName evidence="2">Uncharacterized protein</fullName>
    </submittedName>
</protein>
<dbReference type="Gramene" id="AET2Gv20739900.1">
    <property type="protein sequence ID" value="AET2Gv20739900.1"/>
    <property type="gene ID" value="AET2Gv20739900"/>
</dbReference>
<accession>A0A453C5G6</accession>
<sequence length="92" mass="9605">ARSSLATEAHSLRPHPTARKHAESPPPPPAPPAPRSNTAGADLPSPMVRRTAGAAIAFAVHDRGRPPDRRRLRSRAHFASPPRPAPGHGAGA</sequence>
<reference evidence="2" key="3">
    <citation type="journal article" date="2017" name="Nature">
        <title>Genome sequence of the progenitor of the wheat D genome Aegilops tauschii.</title>
        <authorList>
            <person name="Luo M.C."/>
            <person name="Gu Y.Q."/>
            <person name="Puiu D."/>
            <person name="Wang H."/>
            <person name="Twardziok S.O."/>
            <person name="Deal K.R."/>
            <person name="Huo N."/>
            <person name="Zhu T."/>
            <person name="Wang L."/>
            <person name="Wang Y."/>
            <person name="McGuire P.E."/>
            <person name="Liu S."/>
            <person name="Long H."/>
            <person name="Ramasamy R.K."/>
            <person name="Rodriguez J.C."/>
            <person name="Van S.L."/>
            <person name="Yuan L."/>
            <person name="Wang Z."/>
            <person name="Xia Z."/>
            <person name="Xiao L."/>
            <person name="Anderson O.D."/>
            <person name="Ouyang S."/>
            <person name="Liang Y."/>
            <person name="Zimin A.V."/>
            <person name="Pertea G."/>
            <person name="Qi P."/>
            <person name="Bennetzen J.L."/>
            <person name="Dai X."/>
            <person name="Dawson M.W."/>
            <person name="Muller H.G."/>
            <person name="Kugler K."/>
            <person name="Rivarola-Duarte L."/>
            <person name="Spannagl M."/>
            <person name="Mayer K.F.X."/>
            <person name="Lu F.H."/>
            <person name="Bevan M.W."/>
            <person name="Leroy P."/>
            <person name="Li P."/>
            <person name="You F.M."/>
            <person name="Sun Q."/>
            <person name="Liu Z."/>
            <person name="Lyons E."/>
            <person name="Wicker T."/>
            <person name="Salzberg S.L."/>
            <person name="Devos K.M."/>
            <person name="Dvorak J."/>
        </authorList>
    </citation>
    <scope>NUCLEOTIDE SEQUENCE [LARGE SCALE GENOMIC DNA]</scope>
    <source>
        <strain evidence="2">cv. AL8/78</strain>
    </source>
</reference>
<feature type="compositionally biased region" description="Basic and acidic residues" evidence="1">
    <location>
        <begin position="60"/>
        <end position="69"/>
    </location>
</feature>
<feature type="region of interest" description="Disordered" evidence="1">
    <location>
        <begin position="1"/>
        <end position="92"/>
    </location>
</feature>
<dbReference type="EnsemblPlants" id="AET2Gv20739900.1">
    <property type="protein sequence ID" value="AET2Gv20739900.1"/>
    <property type="gene ID" value="AET2Gv20739900"/>
</dbReference>